<evidence type="ECO:0000256" key="1">
    <source>
        <dbReference type="ARBA" id="ARBA00022553"/>
    </source>
</evidence>
<evidence type="ECO:0000313" key="4">
    <source>
        <dbReference type="EMBL" id="NLW36433.1"/>
    </source>
</evidence>
<proteinExistence type="predicted"/>
<dbReference type="SMART" id="SM00448">
    <property type="entry name" value="REC"/>
    <property type="match status" value="1"/>
</dbReference>
<organism evidence="4 5">
    <name type="scientific">Syntrophorhabdus aromaticivorans</name>
    <dbReference type="NCBI Taxonomy" id="328301"/>
    <lineage>
        <taxon>Bacteria</taxon>
        <taxon>Pseudomonadati</taxon>
        <taxon>Thermodesulfobacteriota</taxon>
        <taxon>Syntrophorhabdia</taxon>
        <taxon>Syntrophorhabdales</taxon>
        <taxon>Syntrophorhabdaceae</taxon>
        <taxon>Syntrophorhabdus</taxon>
    </lineage>
</organism>
<dbReference type="PANTHER" id="PTHR44591">
    <property type="entry name" value="STRESS RESPONSE REGULATOR PROTEIN 1"/>
    <property type="match status" value="1"/>
</dbReference>
<comment type="caution">
    <text evidence="4">The sequence shown here is derived from an EMBL/GenBank/DDBJ whole genome shotgun (WGS) entry which is preliminary data.</text>
</comment>
<dbReference type="Gene3D" id="3.40.50.2300">
    <property type="match status" value="1"/>
</dbReference>
<evidence type="ECO:0000313" key="5">
    <source>
        <dbReference type="Proteomes" id="UP000777265"/>
    </source>
</evidence>
<reference evidence="4" key="1">
    <citation type="journal article" date="2020" name="Biotechnol. Biofuels">
        <title>New insights from the biogas microbiome by comprehensive genome-resolved metagenomics of nearly 1600 species originating from multiple anaerobic digesters.</title>
        <authorList>
            <person name="Campanaro S."/>
            <person name="Treu L."/>
            <person name="Rodriguez-R L.M."/>
            <person name="Kovalovszki A."/>
            <person name="Ziels R.M."/>
            <person name="Maus I."/>
            <person name="Zhu X."/>
            <person name="Kougias P.G."/>
            <person name="Basile A."/>
            <person name="Luo G."/>
            <person name="Schluter A."/>
            <person name="Konstantinidis K.T."/>
            <person name="Angelidaki I."/>
        </authorList>
    </citation>
    <scope>NUCLEOTIDE SEQUENCE</scope>
    <source>
        <strain evidence="4">AS06rmzACSIP_7</strain>
    </source>
</reference>
<dbReference type="PROSITE" id="PS50110">
    <property type="entry name" value="RESPONSE_REGULATORY"/>
    <property type="match status" value="1"/>
</dbReference>
<dbReference type="InterPro" id="IPR001789">
    <property type="entry name" value="Sig_transdc_resp-reg_receiver"/>
</dbReference>
<dbReference type="Pfam" id="PF00072">
    <property type="entry name" value="Response_reg"/>
    <property type="match status" value="1"/>
</dbReference>
<dbReference type="CDD" id="cd00156">
    <property type="entry name" value="REC"/>
    <property type="match status" value="1"/>
</dbReference>
<keyword evidence="1 2" id="KW-0597">Phosphoprotein</keyword>
<dbReference type="Pfam" id="PF01037">
    <property type="entry name" value="AsnC_trans_reg"/>
    <property type="match status" value="1"/>
</dbReference>
<dbReference type="InterPro" id="IPR011008">
    <property type="entry name" value="Dimeric_a/b-barrel"/>
</dbReference>
<dbReference type="EMBL" id="JAAYEE010000253">
    <property type="protein sequence ID" value="NLW36433.1"/>
    <property type="molecule type" value="Genomic_DNA"/>
</dbReference>
<protein>
    <submittedName>
        <fullName evidence="4">Response regulator</fullName>
    </submittedName>
</protein>
<dbReference type="InterPro" id="IPR050595">
    <property type="entry name" value="Bact_response_regulator"/>
</dbReference>
<dbReference type="SUPFAM" id="SSF54909">
    <property type="entry name" value="Dimeric alpha+beta barrel"/>
    <property type="match status" value="2"/>
</dbReference>
<feature type="domain" description="Response regulatory" evidence="3">
    <location>
        <begin position="4"/>
        <end position="123"/>
    </location>
</feature>
<sequence>MEKKVLLIDDEASLRRSVTLGLMQKGYETEPCENGMKALQTLEMFKRKKIPLDYAIVDVRLPDIDGLKLLKVIKFNYPGLPVIVITGYGSEAVAQEVKTEQADGYLEKPFSMEDLARVLDEIPTPEAEAATPETEPVATPAQGQSTSTYALVSLNASADLMKVYRKLYFQDNVLYCDAVRGEHDLVLLLQGDTQEALNEIVEKKIKAVEGVEDVVLLPVQAPVFGENVIDIMGSVDKALGRDKGEGEMYTNPARIRASSYVMLEIEKEKLESIYPVLYFNDQVVYCDYTRGKYDVVLLMKGTSFSHIEETIRNKFKPLDGVLRIKEWPIITLFDL</sequence>
<evidence type="ECO:0000259" key="3">
    <source>
        <dbReference type="PROSITE" id="PS50110"/>
    </source>
</evidence>
<feature type="modified residue" description="4-aspartylphosphate" evidence="2">
    <location>
        <position position="58"/>
    </location>
</feature>
<gene>
    <name evidence="4" type="ORF">GXY80_13315</name>
</gene>
<reference evidence="4" key="2">
    <citation type="submission" date="2020-01" db="EMBL/GenBank/DDBJ databases">
        <authorList>
            <person name="Campanaro S."/>
        </authorList>
    </citation>
    <scope>NUCLEOTIDE SEQUENCE</scope>
    <source>
        <strain evidence="4">AS06rmzACSIP_7</strain>
    </source>
</reference>
<dbReference type="AlphaFoldDB" id="A0A971M5J1"/>
<evidence type="ECO:0000256" key="2">
    <source>
        <dbReference type="PROSITE-ProRule" id="PRU00169"/>
    </source>
</evidence>
<dbReference type="PANTHER" id="PTHR44591:SF3">
    <property type="entry name" value="RESPONSE REGULATORY DOMAIN-CONTAINING PROTEIN"/>
    <property type="match status" value="1"/>
</dbReference>
<dbReference type="InterPro" id="IPR011006">
    <property type="entry name" value="CheY-like_superfamily"/>
</dbReference>
<dbReference type="SUPFAM" id="SSF52172">
    <property type="entry name" value="CheY-like"/>
    <property type="match status" value="1"/>
</dbReference>
<dbReference type="Proteomes" id="UP000777265">
    <property type="component" value="Unassembled WGS sequence"/>
</dbReference>
<accession>A0A971M5J1</accession>
<dbReference type="GO" id="GO:0000160">
    <property type="term" value="P:phosphorelay signal transduction system"/>
    <property type="evidence" value="ECO:0007669"/>
    <property type="project" value="InterPro"/>
</dbReference>
<dbReference type="InterPro" id="IPR019887">
    <property type="entry name" value="Tscrpt_reg_AsnC/Lrp_C"/>
</dbReference>
<name>A0A971M5J1_9BACT</name>
<dbReference type="Gene3D" id="3.30.70.920">
    <property type="match status" value="2"/>
</dbReference>